<evidence type="ECO:0000256" key="2">
    <source>
        <dbReference type="ARBA" id="ARBA00012939"/>
    </source>
</evidence>
<dbReference type="EMBL" id="BAABBW010000005">
    <property type="protein sequence ID" value="GAA4180050.1"/>
    <property type="molecule type" value="Genomic_DNA"/>
</dbReference>
<comment type="catalytic activity">
    <reaction evidence="6">
        <text>D-mannitol 1-phosphate + NAD(+) = beta-D-fructose 6-phosphate + NADH + H(+)</text>
        <dbReference type="Rhea" id="RHEA:19661"/>
        <dbReference type="ChEBI" id="CHEBI:15378"/>
        <dbReference type="ChEBI" id="CHEBI:57540"/>
        <dbReference type="ChEBI" id="CHEBI:57634"/>
        <dbReference type="ChEBI" id="CHEBI:57945"/>
        <dbReference type="ChEBI" id="CHEBI:61381"/>
        <dbReference type="EC" id="1.1.1.17"/>
    </reaction>
</comment>
<dbReference type="Gene3D" id="3.40.50.720">
    <property type="entry name" value="NAD(P)-binding Rossmann-like Domain"/>
    <property type="match status" value="1"/>
</dbReference>
<dbReference type="RefSeq" id="WP_344756526.1">
    <property type="nucleotide sequence ID" value="NZ_BAABBW010000005.1"/>
</dbReference>
<feature type="domain" description="Mannitol dehydrogenase C-terminal" evidence="8">
    <location>
        <begin position="222"/>
        <end position="319"/>
    </location>
</feature>
<dbReference type="SUPFAM" id="SSF51735">
    <property type="entry name" value="NAD(P)-binding Rossmann-fold domains"/>
    <property type="match status" value="1"/>
</dbReference>
<evidence type="ECO:0000256" key="1">
    <source>
        <dbReference type="ARBA" id="ARBA00006541"/>
    </source>
</evidence>
<dbReference type="Pfam" id="PF08125">
    <property type="entry name" value="Mannitol_dh_C"/>
    <property type="match status" value="1"/>
</dbReference>
<comment type="caution">
    <text evidence="9">The sequence shown here is derived from an EMBL/GenBank/DDBJ whole genome shotgun (WGS) entry which is preliminary data.</text>
</comment>
<dbReference type="PRINTS" id="PR00084">
    <property type="entry name" value="MTLDHDRGNASE"/>
</dbReference>
<dbReference type="Gene3D" id="1.10.1040.10">
    <property type="entry name" value="N-(1-d-carboxylethyl)-l-norvaline Dehydrogenase, domain 2"/>
    <property type="match status" value="1"/>
</dbReference>
<dbReference type="InterPro" id="IPR050988">
    <property type="entry name" value="Mannitol_DH/Oxidoreductase"/>
</dbReference>
<keyword evidence="4" id="KW-0560">Oxidoreductase</keyword>
<evidence type="ECO:0000256" key="4">
    <source>
        <dbReference type="ARBA" id="ARBA00023002"/>
    </source>
</evidence>
<dbReference type="PANTHER" id="PTHR43362:SF1">
    <property type="entry name" value="MANNITOL DEHYDROGENASE 2-RELATED"/>
    <property type="match status" value="1"/>
</dbReference>
<dbReference type="EC" id="1.1.1.17" evidence="2"/>
<dbReference type="PROSITE" id="PS00974">
    <property type="entry name" value="MANNITOL_DHGENASE"/>
    <property type="match status" value="1"/>
</dbReference>
<feature type="domain" description="Mannitol dehydrogenase N-terminal" evidence="7">
    <location>
        <begin position="3"/>
        <end position="213"/>
    </location>
</feature>
<evidence type="ECO:0000313" key="10">
    <source>
        <dbReference type="Proteomes" id="UP001501079"/>
    </source>
</evidence>
<dbReference type="InterPro" id="IPR000669">
    <property type="entry name" value="Mannitol_DH"/>
</dbReference>
<proteinExistence type="inferred from homology"/>
<keyword evidence="10" id="KW-1185">Reference proteome</keyword>
<evidence type="ECO:0000313" key="9">
    <source>
        <dbReference type="EMBL" id="GAA4180050.1"/>
    </source>
</evidence>
<dbReference type="PANTHER" id="PTHR43362">
    <property type="entry name" value="MANNITOL DEHYDROGENASE DSF1-RELATED"/>
    <property type="match status" value="1"/>
</dbReference>
<evidence type="ECO:0000259" key="7">
    <source>
        <dbReference type="Pfam" id="PF01232"/>
    </source>
</evidence>
<dbReference type="InterPro" id="IPR036291">
    <property type="entry name" value="NAD(P)-bd_dom_sf"/>
</dbReference>
<dbReference type="InterPro" id="IPR008927">
    <property type="entry name" value="6-PGluconate_DH-like_C_sf"/>
</dbReference>
<dbReference type="InterPro" id="IPR013118">
    <property type="entry name" value="Mannitol_DH_C"/>
</dbReference>
<dbReference type="Proteomes" id="UP001501079">
    <property type="component" value="Unassembled WGS sequence"/>
</dbReference>
<dbReference type="InterPro" id="IPR013131">
    <property type="entry name" value="Mannitol_DH_N"/>
</dbReference>
<evidence type="ECO:0000256" key="5">
    <source>
        <dbReference type="ARBA" id="ARBA00023027"/>
    </source>
</evidence>
<reference evidence="10" key="1">
    <citation type="journal article" date="2019" name="Int. J. Syst. Evol. Microbiol.">
        <title>The Global Catalogue of Microorganisms (GCM) 10K type strain sequencing project: providing services to taxonomists for standard genome sequencing and annotation.</title>
        <authorList>
            <consortium name="The Broad Institute Genomics Platform"/>
            <consortium name="The Broad Institute Genome Sequencing Center for Infectious Disease"/>
            <person name="Wu L."/>
            <person name="Ma J."/>
        </authorList>
    </citation>
    <scope>NUCLEOTIDE SEQUENCE [LARGE SCALE GENOMIC DNA]</scope>
    <source>
        <strain evidence="10">JCM 17591</strain>
    </source>
</reference>
<accession>A0ABP8A8X2</accession>
<gene>
    <name evidence="9" type="ORF">GCM10022287_33370</name>
</gene>
<dbReference type="InterPro" id="IPR013328">
    <property type="entry name" value="6PGD_dom2"/>
</dbReference>
<sequence>MTRLVHLGLGNFFRAHQAWYTERANALQPEDPWTYTAFTGRSPALAAAMTAGGDRYTLIERGASGDSAMTIRAVAHSIPGGDTDAWAAALSEPELAVVTVTVTESGYGAEPSGAPARLLAGLAARRSAGGGPLALVSCDNLAGNGEVLHGAVVRLAEASDLELARWVEANVTFPSTMVDRITPHSGDPLTVVTEPFSEWVIAGGFPAGRPAWDEVGARFVDDVAPYERRKLWLLNAAHSTMAYLGLLAGFETVDQAWASPEIRATVEQLWGEVRPVLGFSDDETDAALAALRPRFANPRIAHRLEQIARQGREKLAQRQQAIMATRVEAGLPPGEACQTTIAAFEDVVRKGQFRVD</sequence>
<evidence type="ECO:0000256" key="6">
    <source>
        <dbReference type="ARBA" id="ARBA00048615"/>
    </source>
</evidence>
<organism evidence="9 10">
    <name type="scientific">Gryllotalpicola koreensis</name>
    <dbReference type="NCBI Taxonomy" id="993086"/>
    <lineage>
        <taxon>Bacteria</taxon>
        <taxon>Bacillati</taxon>
        <taxon>Actinomycetota</taxon>
        <taxon>Actinomycetes</taxon>
        <taxon>Micrococcales</taxon>
        <taxon>Microbacteriaceae</taxon>
        <taxon>Gryllotalpicola</taxon>
    </lineage>
</organism>
<evidence type="ECO:0000256" key="3">
    <source>
        <dbReference type="ARBA" id="ARBA00016219"/>
    </source>
</evidence>
<evidence type="ECO:0000259" key="8">
    <source>
        <dbReference type="Pfam" id="PF08125"/>
    </source>
</evidence>
<dbReference type="Pfam" id="PF01232">
    <property type="entry name" value="Mannitol_dh"/>
    <property type="match status" value="1"/>
</dbReference>
<keyword evidence="5" id="KW-0520">NAD</keyword>
<dbReference type="SUPFAM" id="SSF48179">
    <property type="entry name" value="6-phosphogluconate dehydrogenase C-terminal domain-like"/>
    <property type="match status" value="1"/>
</dbReference>
<name>A0ABP8A8X2_9MICO</name>
<comment type="similarity">
    <text evidence="1">Belongs to the mannitol dehydrogenase family.</text>
</comment>
<dbReference type="InterPro" id="IPR023027">
    <property type="entry name" value="Mannitol_DH_CS"/>
</dbReference>
<protein>
    <recommendedName>
        <fullName evidence="3">Mannitol-1-phosphate 5-dehydrogenase</fullName>
        <ecNumber evidence="2">1.1.1.17</ecNumber>
    </recommendedName>
</protein>